<sequence length="105" mass="11290">SPPHPDLLSSPHTDLPTPPQPDLQSSPHPDLHSPPQPDLLSSPHTDLPTPPQPDLQSPPLFTHIHLHNLIHTHLHALYEGVDSLVLSLLLPPGGHGPRVAGLRSV</sequence>
<protein>
    <submittedName>
        <fullName evidence="2">Uncharacterized protein</fullName>
    </submittedName>
</protein>
<dbReference type="EMBL" id="JAWDGP010007410">
    <property type="protein sequence ID" value="KAK3720022.1"/>
    <property type="molecule type" value="Genomic_DNA"/>
</dbReference>
<feature type="compositionally biased region" description="Low complexity" evidence="1">
    <location>
        <begin position="1"/>
        <end position="12"/>
    </location>
</feature>
<evidence type="ECO:0000256" key="1">
    <source>
        <dbReference type="SAM" id="MobiDB-lite"/>
    </source>
</evidence>
<organism evidence="2 3">
    <name type="scientific">Elysia crispata</name>
    <name type="common">lettuce slug</name>
    <dbReference type="NCBI Taxonomy" id="231223"/>
    <lineage>
        <taxon>Eukaryota</taxon>
        <taxon>Metazoa</taxon>
        <taxon>Spiralia</taxon>
        <taxon>Lophotrochozoa</taxon>
        <taxon>Mollusca</taxon>
        <taxon>Gastropoda</taxon>
        <taxon>Heterobranchia</taxon>
        <taxon>Euthyneura</taxon>
        <taxon>Panpulmonata</taxon>
        <taxon>Sacoglossa</taxon>
        <taxon>Placobranchoidea</taxon>
        <taxon>Plakobranchidae</taxon>
        <taxon>Elysia</taxon>
    </lineage>
</organism>
<gene>
    <name evidence="2" type="ORF">RRG08_003012</name>
</gene>
<feature type="region of interest" description="Disordered" evidence="1">
    <location>
        <begin position="1"/>
        <end position="59"/>
    </location>
</feature>
<comment type="caution">
    <text evidence="2">The sequence shown here is derived from an EMBL/GenBank/DDBJ whole genome shotgun (WGS) entry which is preliminary data.</text>
</comment>
<dbReference type="AlphaFoldDB" id="A0AAE0XW20"/>
<dbReference type="Proteomes" id="UP001283361">
    <property type="component" value="Unassembled WGS sequence"/>
</dbReference>
<proteinExistence type="predicted"/>
<reference evidence="2" key="1">
    <citation type="journal article" date="2023" name="G3 (Bethesda)">
        <title>A reference genome for the long-term kleptoplast-retaining sea slug Elysia crispata morphotype clarki.</title>
        <authorList>
            <person name="Eastman K.E."/>
            <person name="Pendleton A.L."/>
            <person name="Shaikh M.A."/>
            <person name="Suttiyut T."/>
            <person name="Ogas R."/>
            <person name="Tomko P."/>
            <person name="Gavelis G."/>
            <person name="Widhalm J.R."/>
            <person name="Wisecaver J.H."/>
        </authorList>
    </citation>
    <scope>NUCLEOTIDE SEQUENCE</scope>
    <source>
        <strain evidence="2">ECLA1</strain>
    </source>
</reference>
<keyword evidence="3" id="KW-1185">Reference proteome</keyword>
<accession>A0AAE0XW20</accession>
<name>A0AAE0XW20_9GAST</name>
<evidence type="ECO:0000313" key="3">
    <source>
        <dbReference type="Proteomes" id="UP001283361"/>
    </source>
</evidence>
<evidence type="ECO:0000313" key="2">
    <source>
        <dbReference type="EMBL" id="KAK3720022.1"/>
    </source>
</evidence>
<feature type="non-terminal residue" evidence="2">
    <location>
        <position position="1"/>
    </location>
</feature>